<dbReference type="PANTHER" id="PTHR12526:SF630">
    <property type="entry name" value="GLYCOSYLTRANSFERASE"/>
    <property type="match status" value="1"/>
</dbReference>
<accession>A0A1H0TFS8</accession>
<dbReference type="CDD" id="cd03801">
    <property type="entry name" value="GT4_PimA-like"/>
    <property type="match status" value="1"/>
</dbReference>
<dbReference type="InterPro" id="IPR001296">
    <property type="entry name" value="Glyco_trans_1"/>
</dbReference>
<keyword evidence="3" id="KW-1185">Reference proteome</keyword>
<gene>
    <name evidence="2" type="ORF">SAMN04488529_10714</name>
</gene>
<reference evidence="2 3" key="1">
    <citation type="submission" date="2016-10" db="EMBL/GenBank/DDBJ databases">
        <authorList>
            <person name="de Groot N.N."/>
        </authorList>
    </citation>
    <scope>NUCLEOTIDE SEQUENCE [LARGE SCALE GENOMIC DNA]</scope>
    <source>
        <strain evidence="2 3">DSM 12272</strain>
    </source>
</reference>
<dbReference type="RefSeq" id="WP_089970140.1">
    <property type="nucleotide sequence ID" value="NZ_FNJM01000007.1"/>
</dbReference>
<dbReference type="STRING" id="94869.SAMN04488529_10714"/>
<dbReference type="AlphaFoldDB" id="A0A1H0TFS8"/>
<dbReference type="SUPFAM" id="SSF53756">
    <property type="entry name" value="UDP-Glycosyltransferase/glycogen phosphorylase"/>
    <property type="match status" value="1"/>
</dbReference>
<dbReference type="Proteomes" id="UP000198597">
    <property type="component" value="Unassembled WGS sequence"/>
</dbReference>
<feature type="domain" description="Glycosyl transferase family 1" evidence="1">
    <location>
        <begin position="215"/>
        <end position="385"/>
    </location>
</feature>
<dbReference type="Gene3D" id="3.40.50.2000">
    <property type="entry name" value="Glycogen Phosphorylase B"/>
    <property type="match status" value="2"/>
</dbReference>
<proteinExistence type="predicted"/>
<dbReference type="Pfam" id="PF00534">
    <property type="entry name" value="Glycos_transf_1"/>
    <property type="match status" value="1"/>
</dbReference>
<evidence type="ECO:0000259" key="1">
    <source>
        <dbReference type="Pfam" id="PF00534"/>
    </source>
</evidence>
<dbReference type="OrthoDB" id="139410at2"/>
<dbReference type="EMBL" id="FNJM01000007">
    <property type="protein sequence ID" value="SDP52912.1"/>
    <property type="molecule type" value="Genomic_DNA"/>
</dbReference>
<evidence type="ECO:0000313" key="2">
    <source>
        <dbReference type="EMBL" id="SDP52912.1"/>
    </source>
</evidence>
<name>A0A1H0TFS8_9CLOT</name>
<evidence type="ECO:0000313" key="3">
    <source>
        <dbReference type="Proteomes" id="UP000198597"/>
    </source>
</evidence>
<sequence>MKVMWVCNMLLPEFAEKINEPVLAGGSWMVALAKDMKTCNEIELVICAPYNGDTIKDLKVDNITYYAIPKKNMGEYWSSVTKKIKPDVIHIHGTEYEHANILIKSCPNERYVTSIQGLTSIYANHYLANLPYNVAKKYSFKDIIKRKNIIKTQKDWFENGEIEKEIISNVNNIIGRTTWDKACVHMINPKAKYYYCSESLRDSFYKTKWSYDECEKNSIFISQGTYPIKGLHMAIEALPQLVKEYPGVKIYVAGNNISKADTFMAKLKRGYYGRYIEKLIESKNLKGKIVFLGPLDEKSFCDRMKKSHVFLSASSIENSPNSVGEAMLLGVPCVSSNVGGVSDMVKDKEEGFLYPFNETYMISYYVGKIFGNKELALSLSEKSKEKGEIIFDRKNNLETTINIYKEVINK</sequence>
<keyword evidence="2" id="KW-0808">Transferase</keyword>
<dbReference type="GO" id="GO:0016757">
    <property type="term" value="F:glycosyltransferase activity"/>
    <property type="evidence" value="ECO:0007669"/>
    <property type="project" value="InterPro"/>
</dbReference>
<dbReference type="PANTHER" id="PTHR12526">
    <property type="entry name" value="GLYCOSYLTRANSFERASE"/>
    <property type="match status" value="1"/>
</dbReference>
<protein>
    <submittedName>
        <fullName evidence="2">Glycosyltransferase involved in cell wall bisynthesis</fullName>
    </submittedName>
</protein>
<organism evidence="2 3">
    <name type="scientific">Clostridium gasigenes</name>
    <dbReference type="NCBI Taxonomy" id="94869"/>
    <lineage>
        <taxon>Bacteria</taxon>
        <taxon>Bacillati</taxon>
        <taxon>Bacillota</taxon>
        <taxon>Clostridia</taxon>
        <taxon>Eubacteriales</taxon>
        <taxon>Clostridiaceae</taxon>
        <taxon>Clostridium</taxon>
    </lineage>
</organism>